<dbReference type="OrthoDB" id="7586039at2"/>
<reference evidence="2 3" key="1">
    <citation type="submission" date="2019-04" db="EMBL/GenBank/DDBJ databases">
        <authorList>
            <person name="Yang Y."/>
            <person name="Wei D."/>
        </authorList>
    </citation>
    <scope>NUCLEOTIDE SEQUENCE [LARGE SCALE GENOMIC DNA]</scope>
    <source>
        <strain evidence="2 3">L-1-4w-11</strain>
    </source>
</reference>
<dbReference type="Proteomes" id="UP000309138">
    <property type="component" value="Unassembled WGS sequence"/>
</dbReference>
<dbReference type="Pfam" id="PF14354">
    <property type="entry name" value="Lar_restr_allev"/>
    <property type="match status" value="1"/>
</dbReference>
<dbReference type="EMBL" id="SWKR01000002">
    <property type="protein sequence ID" value="TKD50182.1"/>
    <property type="molecule type" value="Genomic_DNA"/>
</dbReference>
<accession>A0A4U1L0Q1</accession>
<comment type="caution">
    <text evidence="2">The sequence shown here is derived from an EMBL/GenBank/DDBJ whole genome shotgun (WGS) entry which is preliminary data.</text>
</comment>
<evidence type="ECO:0008006" key="4">
    <source>
        <dbReference type="Google" id="ProtNLM"/>
    </source>
</evidence>
<keyword evidence="3" id="KW-1185">Reference proteome</keyword>
<evidence type="ECO:0000313" key="2">
    <source>
        <dbReference type="EMBL" id="TKD50182.1"/>
    </source>
</evidence>
<sequence>MQDRSDDLLPCPFCGGEAKLVSGTSSMVQCLNDQCIIGDPAPFNDFTHRSDAITAWNTRAAPPVEQPRASTPAVGRDARWQSRDGCAGSMSKARAAYFLDRFKREEKLLGPNEQWAIDYIMAILALHPPAVGEVERPSDDDLDPHLPDTIWAAKRCGIQRGILDGWFVPWSPRNDNQFAEGSWSAWLNLAREILAADEKARTALSTEQVSHD</sequence>
<protein>
    <recommendedName>
        <fullName evidence="4">Restriction alleviation protein Lar</fullName>
    </recommendedName>
</protein>
<feature type="region of interest" description="Disordered" evidence="1">
    <location>
        <begin position="62"/>
        <end position="81"/>
    </location>
</feature>
<dbReference type="AlphaFoldDB" id="A0A4U1L0Q1"/>
<evidence type="ECO:0000256" key="1">
    <source>
        <dbReference type="SAM" id="MobiDB-lite"/>
    </source>
</evidence>
<proteinExistence type="predicted"/>
<name>A0A4U1L0Q1_9SPHN</name>
<organism evidence="2 3">
    <name type="scientific">Sphingomonas baiyangensis</name>
    <dbReference type="NCBI Taxonomy" id="2572576"/>
    <lineage>
        <taxon>Bacteria</taxon>
        <taxon>Pseudomonadati</taxon>
        <taxon>Pseudomonadota</taxon>
        <taxon>Alphaproteobacteria</taxon>
        <taxon>Sphingomonadales</taxon>
        <taxon>Sphingomonadaceae</taxon>
        <taxon>Sphingomonas</taxon>
    </lineage>
</organism>
<evidence type="ECO:0000313" key="3">
    <source>
        <dbReference type="Proteomes" id="UP000309138"/>
    </source>
</evidence>
<dbReference type="RefSeq" id="WP_136942124.1">
    <property type="nucleotide sequence ID" value="NZ_SWKR01000002.1"/>
</dbReference>
<gene>
    <name evidence="2" type="ORF">FBR43_05005</name>
</gene>